<feature type="compositionally biased region" description="Polar residues" evidence="1">
    <location>
        <begin position="216"/>
        <end position="235"/>
    </location>
</feature>
<evidence type="ECO:0000313" key="2">
    <source>
        <dbReference type="EMBL" id="QDV43861.1"/>
    </source>
</evidence>
<feature type="compositionally biased region" description="Basic and acidic residues" evidence="1">
    <location>
        <begin position="187"/>
        <end position="197"/>
    </location>
</feature>
<feature type="compositionally biased region" description="Basic and acidic residues" evidence="1">
    <location>
        <begin position="25"/>
        <end position="38"/>
    </location>
</feature>
<proteinExistence type="predicted"/>
<dbReference type="KEGG" id="snep:Enr13x_37210"/>
<dbReference type="Proteomes" id="UP000319004">
    <property type="component" value="Chromosome"/>
</dbReference>
<feature type="region of interest" description="Disordered" evidence="1">
    <location>
        <begin position="185"/>
        <end position="235"/>
    </location>
</feature>
<dbReference type="EMBL" id="CP037423">
    <property type="protein sequence ID" value="QDV43861.1"/>
    <property type="molecule type" value="Genomic_DNA"/>
</dbReference>
<sequence>MIQTTKGVTSGNPDATVAPDNAAPEQEHQGADYAKQRASEVSATVKQTASVKQEELKQQAAEVADVAKQKASEAAEQAKQSGAQYAREKKLRLAEEIGVFSGAIRKASGKLHDEQHDSIASYVDAAAGQLDQFRQSLESKDIGEIVDDVQDFARRRPEIVYGGLFVAGLAAMRFLKASKPACQRKVSPHDLSHHDNRPPAAFGHAPSSHPNPPRPQSSVDHQGHTTFDQMGGPTS</sequence>
<accession>A0A518HST4</accession>
<name>A0A518HST4_9BACT</name>
<dbReference type="RefSeq" id="WP_145388228.1">
    <property type="nucleotide sequence ID" value="NZ_CP037423.1"/>
</dbReference>
<dbReference type="OrthoDB" id="288439at2"/>
<dbReference type="AlphaFoldDB" id="A0A518HST4"/>
<feature type="region of interest" description="Disordered" evidence="1">
    <location>
        <begin position="1"/>
        <end position="39"/>
    </location>
</feature>
<evidence type="ECO:0000256" key="1">
    <source>
        <dbReference type="SAM" id="MobiDB-lite"/>
    </source>
</evidence>
<gene>
    <name evidence="2" type="ORF">Enr13x_37210</name>
</gene>
<feature type="compositionally biased region" description="Polar residues" evidence="1">
    <location>
        <begin position="1"/>
        <end position="13"/>
    </location>
</feature>
<organism evidence="2 3">
    <name type="scientific">Stieleria neptunia</name>
    <dbReference type="NCBI Taxonomy" id="2527979"/>
    <lineage>
        <taxon>Bacteria</taxon>
        <taxon>Pseudomonadati</taxon>
        <taxon>Planctomycetota</taxon>
        <taxon>Planctomycetia</taxon>
        <taxon>Pirellulales</taxon>
        <taxon>Pirellulaceae</taxon>
        <taxon>Stieleria</taxon>
    </lineage>
</organism>
<protein>
    <submittedName>
        <fullName evidence="2">Uncharacterized protein</fullName>
    </submittedName>
</protein>
<keyword evidence="3" id="KW-1185">Reference proteome</keyword>
<reference evidence="2 3" key="1">
    <citation type="submission" date="2019-03" db="EMBL/GenBank/DDBJ databases">
        <title>Deep-cultivation of Planctomycetes and their phenomic and genomic characterization uncovers novel biology.</title>
        <authorList>
            <person name="Wiegand S."/>
            <person name="Jogler M."/>
            <person name="Boedeker C."/>
            <person name="Pinto D."/>
            <person name="Vollmers J."/>
            <person name="Rivas-Marin E."/>
            <person name="Kohn T."/>
            <person name="Peeters S.H."/>
            <person name="Heuer A."/>
            <person name="Rast P."/>
            <person name="Oberbeckmann S."/>
            <person name="Bunk B."/>
            <person name="Jeske O."/>
            <person name="Meyerdierks A."/>
            <person name="Storesund J.E."/>
            <person name="Kallscheuer N."/>
            <person name="Luecker S."/>
            <person name="Lage O.M."/>
            <person name="Pohl T."/>
            <person name="Merkel B.J."/>
            <person name="Hornburger P."/>
            <person name="Mueller R.-W."/>
            <person name="Bruemmer F."/>
            <person name="Labrenz M."/>
            <person name="Spormann A.M."/>
            <person name="Op den Camp H."/>
            <person name="Overmann J."/>
            <person name="Amann R."/>
            <person name="Jetten M.S.M."/>
            <person name="Mascher T."/>
            <person name="Medema M.H."/>
            <person name="Devos D.P."/>
            <person name="Kaster A.-K."/>
            <person name="Ovreas L."/>
            <person name="Rohde M."/>
            <person name="Galperin M.Y."/>
            <person name="Jogler C."/>
        </authorList>
    </citation>
    <scope>NUCLEOTIDE SEQUENCE [LARGE SCALE GENOMIC DNA]</scope>
    <source>
        <strain evidence="2 3">Enr13</strain>
    </source>
</reference>
<evidence type="ECO:0000313" key="3">
    <source>
        <dbReference type="Proteomes" id="UP000319004"/>
    </source>
</evidence>